<organism evidence="7 8">
    <name type="scientific">Parvularcula lutaonensis</name>
    <dbReference type="NCBI Taxonomy" id="491923"/>
    <lineage>
        <taxon>Bacteria</taxon>
        <taxon>Pseudomonadati</taxon>
        <taxon>Pseudomonadota</taxon>
        <taxon>Alphaproteobacteria</taxon>
        <taxon>Parvularculales</taxon>
        <taxon>Parvularculaceae</taxon>
        <taxon>Parvularcula</taxon>
    </lineage>
</organism>
<feature type="transmembrane region" description="Helical" evidence="6">
    <location>
        <begin position="367"/>
        <end position="389"/>
    </location>
</feature>
<feature type="transmembrane region" description="Helical" evidence="6">
    <location>
        <begin position="194"/>
        <end position="220"/>
    </location>
</feature>
<dbReference type="InterPro" id="IPR044644">
    <property type="entry name" value="DinF-like"/>
</dbReference>
<keyword evidence="8" id="KW-1185">Reference proteome</keyword>
<evidence type="ECO:0000256" key="1">
    <source>
        <dbReference type="ARBA" id="ARBA00004141"/>
    </source>
</evidence>
<keyword evidence="3 6" id="KW-0812">Transmembrane</keyword>
<dbReference type="EMBL" id="JBHRVA010000003">
    <property type="protein sequence ID" value="MFC3303792.1"/>
    <property type="molecule type" value="Genomic_DNA"/>
</dbReference>
<feature type="transmembrane region" description="Helical" evidence="6">
    <location>
        <begin position="281"/>
        <end position="303"/>
    </location>
</feature>
<dbReference type="NCBIfam" id="TIGR00797">
    <property type="entry name" value="matE"/>
    <property type="match status" value="1"/>
</dbReference>
<dbReference type="PANTHER" id="PTHR42893">
    <property type="entry name" value="PROTEIN DETOXIFICATION 44, CHLOROPLASTIC-RELATED"/>
    <property type="match status" value="1"/>
</dbReference>
<evidence type="ECO:0000313" key="7">
    <source>
        <dbReference type="EMBL" id="MFC3303792.1"/>
    </source>
</evidence>
<feature type="transmembrane region" description="Helical" evidence="6">
    <location>
        <begin position="401"/>
        <end position="419"/>
    </location>
</feature>
<feature type="transmembrane region" description="Helical" evidence="6">
    <location>
        <begin position="46"/>
        <end position="65"/>
    </location>
</feature>
<dbReference type="CDD" id="cd13136">
    <property type="entry name" value="MATE_DinF_like"/>
    <property type="match status" value="1"/>
</dbReference>
<sequence length="456" mass="46918">MEGAAPKPATLRSAFAIAWPASLAAIVTPLLGLIDIAVLARGAETYALAGASLAGAVISVLYWTFGFLRMSLSGLAAQAIGANDEPRLRAHLVQGAGLGFAIGLILLLLSPLVIAGAHWLLVESSEASARAGEAMRTYLGIRLLAAPLALTTTAMLGWFTGQGRTGLLMLVTISTAAINAVLSIIFVLGLDQGIAGLAAATALSELSGFLIACASASFVLTKRGGLKTGWSLSKVREGASAVISLNLDIFIRTAILTLVIASFTRLGAGFGDLTVAANHVLLNIVLTATLLLDGAAIAAETLVGQALGAGKSKRELFRAAWQKTAELTAMLTLALLLVLSLFGDQILGIAIGKGEGNAALAEEAMHYYPWVIASPLAVAIAFHLDGVYIGATRGAALRNTMAASGAVYVTAAFVLIPVFANHGLWAAFLLFMIARGVGLVLLWPGFTSLTATPQHA</sequence>
<feature type="transmembrane region" description="Helical" evidence="6">
    <location>
        <begin position="324"/>
        <end position="347"/>
    </location>
</feature>
<comment type="caution">
    <text evidence="7">The sequence shown here is derived from an EMBL/GenBank/DDBJ whole genome shotgun (WGS) entry which is preliminary data.</text>
</comment>
<proteinExistence type="inferred from homology"/>
<feature type="transmembrane region" description="Helical" evidence="6">
    <location>
        <begin position="141"/>
        <end position="160"/>
    </location>
</feature>
<feature type="transmembrane region" description="Helical" evidence="6">
    <location>
        <begin position="17"/>
        <end position="40"/>
    </location>
</feature>
<protein>
    <submittedName>
        <fullName evidence="7">MATE family efflux transporter</fullName>
    </submittedName>
</protein>
<name>A0ABV7MG37_9PROT</name>
<feature type="transmembrane region" description="Helical" evidence="6">
    <location>
        <begin position="425"/>
        <end position="446"/>
    </location>
</feature>
<evidence type="ECO:0000256" key="5">
    <source>
        <dbReference type="ARBA" id="ARBA00023136"/>
    </source>
</evidence>
<dbReference type="InterPro" id="IPR002528">
    <property type="entry name" value="MATE_fam"/>
</dbReference>
<accession>A0ABV7MG37</accession>
<dbReference type="Proteomes" id="UP001595607">
    <property type="component" value="Unassembled WGS sequence"/>
</dbReference>
<evidence type="ECO:0000256" key="6">
    <source>
        <dbReference type="SAM" id="Phobius"/>
    </source>
</evidence>
<reference evidence="8" key="1">
    <citation type="journal article" date="2019" name="Int. J. Syst. Evol. Microbiol.">
        <title>The Global Catalogue of Microorganisms (GCM) 10K type strain sequencing project: providing services to taxonomists for standard genome sequencing and annotation.</title>
        <authorList>
            <consortium name="The Broad Institute Genomics Platform"/>
            <consortium name="The Broad Institute Genome Sequencing Center for Infectious Disease"/>
            <person name="Wu L."/>
            <person name="Ma J."/>
        </authorList>
    </citation>
    <scope>NUCLEOTIDE SEQUENCE [LARGE SCALE GENOMIC DNA]</scope>
    <source>
        <strain evidence="8">KCTC 22245</strain>
    </source>
</reference>
<comment type="similarity">
    <text evidence="2">Belongs to the multi antimicrobial extrusion (MATE) (TC 2.A.66.1) family.</text>
</comment>
<evidence type="ECO:0000256" key="4">
    <source>
        <dbReference type="ARBA" id="ARBA00022989"/>
    </source>
</evidence>
<keyword evidence="4 6" id="KW-1133">Transmembrane helix</keyword>
<dbReference type="PANTHER" id="PTHR42893:SF46">
    <property type="entry name" value="PROTEIN DETOXIFICATION 44, CHLOROPLASTIC"/>
    <property type="match status" value="1"/>
</dbReference>
<dbReference type="Pfam" id="PF01554">
    <property type="entry name" value="MatE"/>
    <property type="match status" value="2"/>
</dbReference>
<feature type="transmembrane region" description="Helical" evidence="6">
    <location>
        <begin position="167"/>
        <end position="188"/>
    </location>
</feature>
<dbReference type="RefSeq" id="WP_189576664.1">
    <property type="nucleotide sequence ID" value="NZ_BMXU01000002.1"/>
</dbReference>
<feature type="transmembrane region" description="Helical" evidence="6">
    <location>
        <begin position="97"/>
        <end position="121"/>
    </location>
</feature>
<evidence type="ECO:0000313" key="8">
    <source>
        <dbReference type="Proteomes" id="UP001595607"/>
    </source>
</evidence>
<gene>
    <name evidence="7" type="ORF">ACFONP_13750</name>
</gene>
<evidence type="ECO:0000256" key="3">
    <source>
        <dbReference type="ARBA" id="ARBA00022692"/>
    </source>
</evidence>
<keyword evidence="5 6" id="KW-0472">Membrane</keyword>
<evidence type="ECO:0000256" key="2">
    <source>
        <dbReference type="ARBA" id="ARBA00010199"/>
    </source>
</evidence>
<feature type="transmembrane region" description="Helical" evidence="6">
    <location>
        <begin position="241"/>
        <end position="261"/>
    </location>
</feature>
<comment type="subcellular location">
    <subcellularLocation>
        <location evidence="1">Membrane</location>
        <topology evidence="1">Multi-pass membrane protein</topology>
    </subcellularLocation>
</comment>